<evidence type="ECO:0000313" key="2">
    <source>
        <dbReference type="EMBL" id="GIX95783.1"/>
    </source>
</evidence>
<dbReference type="AlphaFoldDB" id="A0AAV4PHB8"/>
<evidence type="ECO:0000256" key="1">
    <source>
        <dbReference type="SAM" id="Phobius"/>
    </source>
</evidence>
<dbReference type="EMBL" id="BPLR01004562">
    <property type="protein sequence ID" value="GIX95783.1"/>
    <property type="molecule type" value="Genomic_DNA"/>
</dbReference>
<name>A0AAV4PHB8_CAEEX</name>
<reference evidence="2 3" key="1">
    <citation type="submission" date="2021-06" db="EMBL/GenBank/DDBJ databases">
        <title>Caerostris extrusa draft genome.</title>
        <authorList>
            <person name="Kono N."/>
            <person name="Arakawa K."/>
        </authorList>
    </citation>
    <scope>NUCLEOTIDE SEQUENCE [LARGE SCALE GENOMIC DNA]</scope>
</reference>
<keyword evidence="1" id="KW-0472">Membrane</keyword>
<evidence type="ECO:0000313" key="3">
    <source>
        <dbReference type="Proteomes" id="UP001054945"/>
    </source>
</evidence>
<keyword evidence="1" id="KW-0812">Transmembrane</keyword>
<protein>
    <submittedName>
        <fullName evidence="2">Uncharacterized protein</fullName>
    </submittedName>
</protein>
<organism evidence="2 3">
    <name type="scientific">Caerostris extrusa</name>
    <name type="common">Bark spider</name>
    <name type="synonym">Caerostris bankana</name>
    <dbReference type="NCBI Taxonomy" id="172846"/>
    <lineage>
        <taxon>Eukaryota</taxon>
        <taxon>Metazoa</taxon>
        <taxon>Ecdysozoa</taxon>
        <taxon>Arthropoda</taxon>
        <taxon>Chelicerata</taxon>
        <taxon>Arachnida</taxon>
        <taxon>Araneae</taxon>
        <taxon>Araneomorphae</taxon>
        <taxon>Entelegynae</taxon>
        <taxon>Araneoidea</taxon>
        <taxon>Araneidae</taxon>
        <taxon>Caerostris</taxon>
    </lineage>
</organism>
<gene>
    <name evidence="2" type="ORF">CEXT_721031</name>
</gene>
<keyword evidence="1" id="KW-1133">Transmembrane helix</keyword>
<feature type="transmembrane region" description="Helical" evidence="1">
    <location>
        <begin position="95"/>
        <end position="113"/>
    </location>
</feature>
<dbReference type="Proteomes" id="UP001054945">
    <property type="component" value="Unassembled WGS sequence"/>
</dbReference>
<accession>A0AAV4PHB8</accession>
<sequence length="130" mass="15233">MDLQIQALTVAHTRTTTTQLRNALVDLHIWFVAIEANCEFLRLRFSYYYFCQKNRTFEIFLMDREMSFEDDLKMFVHMMAFFMGVKIVTDCFDVSIFDGIFGVSVMLITGIVINKSTVLRLEKLFSDLEA</sequence>
<keyword evidence="3" id="KW-1185">Reference proteome</keyword>
<proteinExistence type="predicted"/>
<comment type="caution">
    <text evidence="2">The sequence shown here is derived from an EMBL/GenBank/DDBJ whole genome shotgun (WGS) entry which is preliminary data.</text>
</comment>